<feature type="domain" description="DUF4986" evidence="3">
    <location>
        <begin position="560"/>
        <end position="643"/>
    </location>
</feature>
<dbReference type="SUPFAM" id="SSF48208">
    <property type="entry name" value="Six-hairpin glycosidases"/>
    <property type="match status" value="1"/>
</dbReference>
<keyword evidence="6" id="KW-0378">Hydrolase</keyword>
<evidence type="ECO:0000313" key="6">
    <source>
        <dbReference type="EMBL" id="TYT25247.1"/>
    </source>
</evidence>
<dbReference type="OrthoDB" id="9757939at2"/>
<dbReference type="EMBL" id="VTFT01000001">
    <property type="protein sequence ID" value="TYT25247.1"/>
    <property type="molecule type" value="Genomic_DNA"/>
</dbReference>
<evidence type="ECO:0000313" key="7">
    <source>
        <dbReference type="Proteomes" id="UP000324973"/>
    </source>
</evidence>
<dbReference type="RefSeq" id="WP_149101797.1">
    <property type="nucleotide sequence ID" value="NZ_VTFT01000001.1"/>
</dbReference>
<dbReference type="Pfam" id="PF20736">
    <property type="entry name" value="Glyco_hydro127M"/>
    <property type="match status" value="1"/>
</dbReference>
<evidence type="ECO:0000259" key="3">
    <source>
        <dbReference type="Pfam" id="PF16375"/>
    </source>
</evidence>
<dbReference type="Pfam" id="PF16375">
    <property type="entry name" value="DUF4986"/>
    <property type="match status" value="1"/>
</dbReference>
<evidence type="ECO:0000259" key="2">
    <source>
        <dbReference type="Pfam" id="PF07944"/>
    </source>
</evidence>
<dbReference type="InterPro" id="IPR032275">
    <property type="entry name" value="DUF4986"/>
</dbReference>
<feature type="domain" description="Glycoside hydrolase GH146 substrate-binding" evidence="4">
    <location>
        <begin position="667"/>
        <end position="804"/>
    </location>
</feature>
<dbReference type="InterPro" id="IPR012878">
    <property type="entry name" value="Beta-AFase-like_GH127_cat"/>
</dbReference>
<organism evidence="6 7">
    <name type="scientific">Luteimonas viscosa</name>
    <dbReference type="NCBI Taxonomy" id="1132694"/>
    <lineage>
        <taxon>Bacteria</taxon>
        <taxon>Pseudomonadati</taxon>
        <taxon>Pseudomonadota</taxon>
        <taxon>Gammaproteobacteria</taxon>
        <taxon>Lysobacterales</taxon>
        <taxon>Lysobacteraceae</taxon>
        <taxon>Luteimonas</taxon>
    </lineage>
</organism>
<dbReference type="Pfam" id="PF07944">
    <property type="entry name" value="Beta-AFase-like_GH127_cat"/>
    <property type="match status" value="1"/>
</dbReference>
<reference evidence="6 7" key="1">
    <citation type="submission" date="2019-08" db="EMBL/GenBank/DDBJ databases">
        <title>Luteimonas viscosus sp. nov., isolated from soil of a sunflower field.</title>
        <authorList>
            <person name="Jianli Z."/>
            <person name="Ying Z."/>
        </authorList>
    </citation>
    <scope>NUCLEOTIDE SEQUENCE [LARGE SCALE GENOMIC DNA]</scope>
    <source>
        <strain evidence="6 7">XBU10</strain>
    </source>
</reference>
<evidence type="ECO:0000259" key="4">
    <source>
        <dbReference type="Pfam" id="PF20620"/>
    </source>
</evidence>
<evidence type="ECO:0000256" key="1">
    <source>
        <dbReference type="SAM" id="MobiDB-lite"/>
    </source>
</evidence>
<evidence type="ECO:0000259" key="5">
    <source>
        <dbReference type="Pfam" id="PF20736"/>
    </source>
</evidence>
<keyword evidence="7" id="KW-1185">Reference proteome</keyword>
<dbReference type="PANTHER" id="PTHR31151:SF0">
    <property type="entry name" value="PROLINE-TRNA LIGASE (DUF1680)"/>
    <property type="match status" value="1"/>
</dbReference>
<dbReference type="GO" id="GO:0005975">
    <property type="term" value="P:carbohydrate metabolic process"/>
    <property type="evidence" value="ECO:0007669"/>
    <property type="project" value="InterPro"/>
</dbReference>
<dbReference type="Pfam" id="PF20620">
    <property type="entry name" value="DUF6805"/>
    <property type="match status" value="1"/>
</dbReference>
<sequence length="817" mass="90659">MPDPHPHLTRRQFVTALSAGALLPLAPSLTRGASPAAPPAGQPFALSAIRLTDGPFARSQALNLSYLAALDVDRLLAPYRIEAGLPSPAEKYPNWESMGLDGHTAGHYLTALAQQAAQGDAEMRQRLDAMVDGLAQCQRANGNGYLGGVPNGRVLWDRIASGTFEAEAFSLEGAWVPFYNLHKMYAGLRDAWLMTGNATARDLLVRFADWCDALVADLDDAQLQRILDTEHGGMNEVLADVYAIAGDRRYLRLARRFCHRAILEPLLRREDALDGLHANTQIPKVIGFARIGELDDEPAWIDAARFFWETVASRRSIAFGGNSVREHFNPVDDFGTMLASREGPETCNSYNMLRLTRLLHRIEPRAGDADFYERVLYNHILSTQHPEHGGLVYFTPIRPRHYRVYSQPTQCFWCCVGTGMENHGRHGAFAYTHGDDILDVNLYLASTLDWRERGLVLRQETSFPDEPRTALRLQLSQPQAFSLRLRHPGWLDGPLVVAVNGERWPLDSTPGGFATLARTWRDGDRIDIELPMRTRVEGLPDGSDWVALMHGPLMLAARTGTEDLDGLIADDGRGSHIAPGPYQPLDRAPMLVGERDTLAARIEPVEGEPLTFTASALIRPGEFARLRLEPLWRVHDARYMAYWRTATAAEYPAVLAAIEAEERERHALEARTLDEVQPGEQQPEVEHGYAGEDSSTGILLGRRWRDAGEWFEYRLSARRDTGDAPLALQLTLLGSEWNVAMDVQVDGRTLETVAFSGKGADDLAPHEIPLPPVLAQAARGDGIRVRFVARDERRTPRVFGLRLLAAGRSPSPPADPE</sequence>
<name>A0A5D4XKN5_9GAMM</name>
<dbReference type="InterPro" id="IPR008928">
    <property type="entry name" value="6-hairpin_glycosidase_sf"/>
</dbReference>
<dbReference type="InterPro" id="IPR006311">
    <property type="entry name" value="TAT_signal"/>
</dbReference>
<dbReference type="InterPro" id="IPR049046">
    <property type="entry name" value="Beta-AFase-like_GH127_middle"/>
</dbReference>
<comment type="caution">
    <text evidence="6">The sequence shown here is derived from an EMBL/GenBank/DDBJ whole genome shotgun (WGS) entry which is preliminary data.</text>
</comment>
<dbReference type="GO" id="GO:0016787">
    <property type="term" value="F:hydrolase activity"/>
    <property type="evidence" value="ECO:0007669"/>
    <property type="project" value="UniProtKB-KW"/>
</dbReference>
<dbReference type="PROSITE" id="PS51318">
    <property type="entry name" value="TAT"/>
    <property type="match status" value="1"/>
</dbReference>
<dbReference type="InterPro" id="IPR046544">
    <property type="entry name" value="GH146_SB_dom"/>
</dbReference>
<feature type="domain" description="Non-reducing end beta-L-arabinofuranosidase-like GH127 middle" evidence="5">
    <location>
        <begin position="439"/>
        <end position="532"/>
    </location>
</feature>
<gene>
    <name evidence="6" type="ORF">FZO89_02600</name>
</gene>
<protein>
    <submittedName>
        <fullName evidence="6">Glycosyl hydrolase</fullName>
    </submittedName>
</protein>
<dbReference type="Proteomes" id="UP000324973">
    <property type="component" value="Unassembled WGS sequence"/>
</dbReference>
<proteinExistence type="predicted"/>
<dbReference type="AlphaFoldDB" id="A0A5D4XKN5"/>
<accession>A0A5D4XKN5</accession>
<dbReference type="PANTHER" id="PTHR31151">
    <property type="entry name" value="PROLINE-TRNA LIGASE (DUF1680)"/>
    <property type="match status" value="1"/>
</dbReference>
<feature type="domain" description="Non-reducing end beta-L-arabinofuranosidase-like GH127 catalytic" evidence="2">
    <location>
        <begin position="49"/>
        <end position="426"/>
    </location>
</feature>
<feature type="region of interest" description="Disordered" evidence="1">
    <location>
        <begin position="675"/>
        <end position="694"/>
    </location>
</feature>